<gene>
    <name evidence="8" type="ORF">NCGR_LOCUS51647</name>
</gene>
<feature type="region of interest" description="Disordered" evidence="6">
    <location>
        <begin position="162"/>
        <end position="233"/>
    </location>
</feature>
<evidence type="ECO:0000256" key="4">
    <source>
        <dbReference type="ARBA" id="ARBA00023015"/>
    </source>
</evidence>
<name>A0A811REA3_9POAL</name>
<dbReference type="InterPro" id="IPR056280">
    <property type="entry name" value="AIPP2-like_SPOC"/>
</dbReference>
<keyword evidence="3" id="KW-0862">Zinc</keyword>
<evidence type="ECO:0000256" key="3">
    <source>
        <dbReference type="ARBA" id="ARBA00022833"/>
    </source>
</evidence>
<sequence length="681" mass="75519">MDTTSVDGAGSADHDSPRLWAQHGNQCLPALSTPCDSALLRGESAARSIRFQAFGYLTPSGDYRALRCNLFISHKHDVRMPSHTKSFSPNRRAATGSMKKSPILNKSWREFQKTRANMRPVANKANHKVNVGSQPGKQFPSKNINIGQPSAKIVNNSSVAKGASRSNHVSTSKGMKQPTASCFEKRSISVEKPKALSRSTVDGKARLNETHALKRKREVNDASQPTNSGSIPSYPFGSDLLEFQRDNHSMNLTFENVEKRGLIERNMGQFANCFGKNSNSMSKKRKDPEALDDDSNVGVQVDNMSSKQMKKLKQFRVTWKDEAEDGGGDLSHVGVEDDTASILKNGHFKVSVSSCVEQQCYSCSKPIDKPTWSGIFKTDDKEYVSLDGHLSTKSCEKAWSLSKQLLKVAEVQKLSRLEVWPKAWEVSKPIADDIGIYLFPHEMRRIKMPNSLFCIPRQDEGLDQLVREVMQNDLALRAIIGEAEMLIFPSILLSSHHQTFQRKHYLWGVFKRREDKGVVVEEPLSVVGCCEMEKQQNVVLDQPNHMLPGEEPNEEMIRMASAIPLERHMLPPNKSTQEVKASRLKGPTNKVFDPKAPSEEGGQAEATPVATDAAAFPASQGQINPSMGHTPGRLMGFVVRKTPKLDQIIREIEREGALVFAMQGEMVGAGWAGSKATVPQK</sequence>
<evidence type="ECO:0000256" key="5">
    <source>
        <dbReference type="ARBA" id="ARBA00023163"/>
    </source>
</evidence>
<dbReference type="OrthoDB" id="787165at2759"/>
<dbReference type="GO" id="GO:0034244">
    <property type="term" value="P:negative regulation of transcription elongation by RNA polymerase II"/>
    <property type="evidence" value="ECO:0007669"/>
    <property type="project" value="InterPro"/>
</dbReference>
<keyword evidence="4" id="KW-0805">Transcription regulation</keyword>
<dbReference type="AlphaFoldDB" id="A0A811REA3"/>
<proteinExistence type="predicted"/>
<evidence type="ECO:0000313" key="9">
    <source>
        <dbReference type="Proteomes" id="UP000604825"/>
    </source>
</evidence>
<evidence type="ECO:0000256" key="6">
    <source>
        <dbReference type="SAM" id="MobiDB-lite"/>
    </source>
</evidence>
<feature type="compositionally biased region" description="Polar residues" evidence="6">
    <location>
        <begin position="162"/>
        <end position="180"/>
    </location>
</feature>
<dbReference type="EMBL" id="CAJGYO010000014">
    <property type="protein sequence ID" value="CAD6268342.1"/>
    <property type="molecule type" value="Genomic_DNA"/>
</dbReference>
<evidence type="ECO:0000259" key="7">
    <source>
        <dbReference type="Pfam" id="PF23121"/>
    </source>
</evidence>
<dbReference type="Pfam" id="PF23121">
    <property type="entry name" value="SPOC_AIPP2"/>
    <property type="match status" value="1"/>
</dbReference>
<protein>
    <recommendedName>
        <fullName evidence="7">AIPP2-like SPOC-like domain-containing protein</fullName>
    </recommendedName>
</protein>
<evidence type="ECO:0000313" key="8">
    <source>
        <dbReference type="EMBL" id="CAD6268342.1"/>
    </source>
</evidence>
<comment type="caution">
    <text evidence="8">The sequence shown here is derived from an EMBL/GenBank/DDBJ whole genome shotgun (WGS) entry which is preliminary data.</text>
</comment>
<evidence type="ECO:0000256" key="1">
    <source>
        <dbReference type="ARBA" id="ARBA00022723"/>
    </source>
</evidence>
<dbReference type="PANTHER" id="PTHR33304">
    <property type="match status" value="1"/>
</dbReference>
<keyword evidence="2" id="KW-0863">Zinc-finger</keyword>
<feature type="compositionally biased region" description="Basic and acidic residues" evidence="6">
    <location>
        <begin position="201"/>
        <end position="212"/>
    </location>
</feature>
<feature type="region of interest" description="Disordered" evidence="6">
    <location>
        <begin position="577"/>
        <end position="604"/>
    </location>
</feature>
<feature type="region of interest" description="Disordered" evidence="6">
    <location>
        <begin position="274"/>
        <end position="297"/>
    </location>
</feature>
<reference evidence="8" key="1">
    <citation type="submission" date="2020-10" db="EMBL/GenBank/DDBJ databases">
        <authorList>
            <person name="Han B."/>
            <person name="Lu T."/>
            <person name="Zhao Q."/>
            <person name="Huang X."/>
            <person name="Zhao Y."/>
        </authorList>
    </citation>
    <scope>NUCLEOTIDE SEQUENCE</scope>
</reference>
<feature type="compositionally biased region" description="Polar residues" evidence="6">
    <location>
        <begin position="221"/>
        <end position="231"/>
    </location>
</feature>
<dbReference type="GO" id="GO:0140566">
    <property type="term" value="F:histone reader activity"/>
    <property type="evidence" value="ECO:0007669"/>
    <property type="project" value="InterPro"/>
</dbReference>
<dbReference type="PANTHER" id="PTHR33304:SF49">
    <property type="entry name" value="OS12G0161500 PROTEIN"/>
    <property type="match status" value="1"/>
</dbReference>
<organism evidence="8 9">
    <name type="scientific">Miscanthus lutarioriparius</name>
    <dbReference type="NCBI Taxonomy" id="422564"/>
    <lineage>
        <taxon>Eukaryota</taxon>
        <taxon>Viridiplantae</taxon>
        <taxon>Streptophyta</taxon>
        <taxon>Embryophyta</taxon>
        <taxon>Tracheophyta</taxon>
        <taxon>Spermatophyta</taxon>
        <taxon>Magnoliopsida</taxon>
        <taxon>Liliopsida</taxon>
        <taxon>Poales</taxon>
        <taxon>Poaceae</taxon>
        <taxon>PACMAD clade</taxon>
        <taxon>Panicoideae</taxon>
        <taxon>Andropogonodae</taxon>
        <taxon>Andropogoneae</taxon>
        <taxon>Saccharinae</taxon>
        <taxon>Miscanthus</taxon>
    </lineage>
</organism>
<dbReference type="InterPro" id="IPR049914">
    <property type="entry name" value="PHD1-3/5-6"/>
</dbReference>
<keyword evidence="5" id="KW-0804">Transcription</keyword>
<feature type="domain" description="AIPP2-like SPOC-like" evidence="7">
    <location>
        <begin position="372"/>
        <end position="510"/>
    </location>
</feature>
<evidence type="ECO:0000256" key="2">
    <source>
        <dbReference type="ARBA" id="ARBA00022771"/>
    </source>
</evidence>
<dbReference type="Proteomes" id="UP000604825">
    <property type="component" value="Unassembled WGS sequence"/>
</dbReference>
<feature type="region of interest" description="Disordered" evidence="6">
    <location>
        <begin position="80"/>
        <end position="99"/>
    </location>
</feature>
<dbReference type="GO" id="GO:0008270">
    <property type="term" value="F:zinc ion binding"/>
    <property type="evidence" value="ECO:0007669"/>
    <property type="project" value="UniProtKB-KW"/>
</dbReference>
<keyword evidence="9" id="KW-1185">Reference proteome</keyword>
<keyword evidence="1" id="KW-0479">Metal-binding</keyword>
<feature type="compositionally biased region" description="Basic and acidic residues" evidence="6">
    <location>
        <begin position="183"/>
        <end position="194"/>
    </location>
</feature>
<accession>A0A811REA3</accession>